<dbReference type="InParanoid" id="A0A2H3DF30"/>
<dbReference type="AlphaFoldDB" id="A0A2H3DF30"/>
<keyword evidence="2" id="KW-1185">Reference proteome</keyword>
<organism evidence="1 2">
    <name type="scientific">Armillaria gallica</name>
    <name type="common">Bulbous honey fungus</name>
    <name type="synonym">Armillaria bulbosa</name>
    <dbReference type="NCBI Taxonomy" id="47427"/>
    <lineage>
        <taxon>Eukaryota</taxon>
        <taxon>Fungi</taxon>
        <taxon>Dikarya</taxon>
        <taxon>Basidiomycota</taxon>
        <taxon>Agaricomycotina</taxon>
        <taxon>Agaricomycetes</taxon>
        <taxon>Agaricomycetidae</taxon>
        <taxon>Agaricales</taxon>
        <taxon>Marasmiineae</taxon>
        <taxon>Physalacriaceae</taxon>
        <taxon>Armillaria</taxon>
    </lineage>
</organism>
<proteinExistence type="predicted"/>
<reference evidence="2" key="1">
    <citation type="journal article" date="2017" name="Nat. Ecol. Evol.">
        <title>Genome expansion and lineage-specific genetic innovations in the forest pathogenic fungi Armillaria.</title>
        <authorList>
            <person name="Sipos G."/>
            <person name="Prasanna A.N."/>
            <person name="Walter M.C."/>
            <person name="O'Connor E."/>
            <person name="Balint B."/>
            <person name="Krizsan K."/>
            <person name="Kiss B."/>
            <person name="Hess J."/>
            <person name="Varga T."/>
            <person name="Slot J."/>
            <person name="Riley R."/>
            <person name="Boka B."/>
            <person name="Rigling D."/>
            <person name="Barry K."/>
            <person name="Lee J."/>
            <person name="Mihaltcheva S."/>
            <person name="LaButti K."/>
            <person name="Lipzen A."/>
            <person name="Waldron R."/>
            <person name="Moloney N.M."/>
            <person name="Sperisen C."/>
            <person name="Kredics L."/>
            <person name="Vagvoelgyi C."/>
            <person name="Patrignani A."/>
            <person name="Fitzpatrick D."/>
            <person name="Nagy I."/>
            <person name="Doyle S."/>
            <person name="Anderson J.B."/>
            <person name="Grigoriev I.V."/>
            <person name="Gueldener U."/>
            <person name="Muensterkoetter M."/>
            <person name="Nagy L.G."/>
        </authorList>
    </citation>
    <scope>NUCLEOTIDE SEQUENCE [LARGE SCALE GENOMIC DNA]</scope>
    <source>
        <strain evidence="2">Ar21-2</strain>
    </source>
</reference>
<accession>A0A2H3DF30</accession>
<dbReference type="EMBL" id="KZ293655">
    <property type="protein sequence ID" value="PBK93835.1"/>
    <property type="molecule type" value="Genomic_DNA"/>
</dbReference>
<gene>
    <name evidence="1" type="ORF">ARMGADRAFT_1029712</name>
</gene>
<evidence type="ECO:0000313" key="2">
    <source>
        <dbReference type="Proteomes" id="UP000217790"/>
    </source>
</evidence>
<dbReference type="Proteomes" id="UP000217790">
    <property type="component" value="Unassembled WGS sequence"/>
</dbReference>
<protein>
    <submittedName>
        <fullName evidence="1">Uncharacterized protein</fullName>
    </submittedName>
</protein>
<sequence length="349" mass="39548">MPCTPYEKPASDGKAEVDQWLSLRYMRPHQYAQAQRGFPRKNSRRCLTGNHRAARAGKTQKVRQGDEGDDEFDLILATLCAQSFFTVKGEVFKSEEGDTVSDSLWFNDSEGTAAISAAWYMRRERLKTSLLAQLQELVKMACQLMKRGVDCRSAVDNAMMAIKKKYQASTLLNLPSACFIHGPAEFELAPMDFSRARLPVSNEEWNICLRYLSDIDLYIYGPDAKVANEKSNTSRNSDKANFPAKSPFLIVSNSRTIAFHSADKSLDRSQIAGTIMFSTALIYRHYLATRGHKQKYWPMKTNSTITSFASGTTYADSSARSLRDFNDDPDEYFEELLRLLDLAITRLRE</sequence>
<name>A0A2H3DF30_ARMGA</name>
<evidence type="ECO:0000313" key="1">
    <source>
        <dbReference type="EMBL" id="PBK93835.1"/>
    </source>
</evidence>